<evidence type="ECO:0000313" key="5">
    <source>
        <dbReference type="Proteomes" id="UP000663829"/>
    </source>
</evidence>
<evidence type="ECO:0008006" key="6">
    <source>
        <dbReference type="Google" id="ProtNLM"/>
    </source>
</evidence>
<dbReference type="EMBL" id="CAJNOK010028841">
    <property type="protein sequence ID" value="CAF1440099.1"/>
    <property type="molecule type" value="Genomic_DNA"/>
</dbReference>
<protein>
    <recommendedName>
        <fullName evidence="6">Ubiquitin-like domain-containing protein</fullName>
    </recommendedName>
</protein>
<evidence type="ECO:0000313" key="4">
    <source>
        <dbReference type="EMBL" id="CAF4444047.1"/>
    </source>
</evidence>
<evidence type="ECO:0000313" key="2">
    <source>
        <dbReference type="EMBL" id="CAF1577852.1"/>
    </source>
</evidence>
<accession>A0A815Z2M3</accession>
<evidence type="ECO:0000313" key="3">
    <source>
        <dbReference type="EMBL" id="CAF4236532.1"/>
    </source>
</evidence>
<dbReference type="Proteomes" id="UP000663829">
    <property type="component" value="Unassembled WGS sequence"/>
</dbReference>
<proteinExistence type="predicted"/>
<dbReference type="AlphaFoldDB" id="A0A815Z2M3"/>
<dbReference type="EMBL" id="CAJNOQ010031053">
    <property type="protein sequence ID" value="CAF1577852.1"/>
    <property type="molecule type" value="Genomic_DNA"/>
</dbReference>
<feature type="non-terminal residue" evidence="2">
    <location>
        <position position="1"/>
    </location>
</feature>
<dbReference type="OrthoDB" id="10022194at2759"/>
<dbReference type="EMBL" id="CAJOBC010096969">
    <property type="protein sequence ID" value="CAF4444047.1"/>
    <property type="molecule type" value="Genomic_DNA"/>
</dbReference>
<evidence type="ECO:0000313" key="1">
    <source>
        <dbReference type="EMBL" id="CAF1440099.1"/>
    </source>
</evidence>
<dbReference type="Gene3D" id="3.10.20.90">
    <property type="entry name" value="Phosphatidylinositol 3-kinase Catalytic Subunit, Chain A, domain 1"/>
    <property type="match status" value="1"/>
</dbReference>
<dbReference type="Proteomes" id="UP000682733">
    <property type="component" value="Unassembled WGS sequence"/>
</dbReference>
<gene>
    <name evidence="2" type="ORF">GPM918_LOCUS40872</name>
    <name evidence="1" type="ORF">OVA965_LOCUS34405</name>
    <name evidence="4" type="ORF">SRO942_LOCUS41862</name>
    <name evidence="3" type="ORF">TMI583_LOCUS35323</name>
</gene>
<keyword evidence="5" id="KW-1185">Reference proteome</keyword>
<dbReference type="SUPFAM" id="SSF54236">
    <property type="entry name" value="Ubiquitin-like"/>
    <property type="match status" value="1"/>
</dbReference>
<dbReference type="EMBL" id="CAJOBA010050643">
    <property type="protein sequence ID" value="CAF4236532.1"/>
    <property type="molecule type" value="Genomic_DNA"/>
</dbReference>
<reference evidence="2" key="1">
    <citation type="submission" date="2021-02" db="EMBL/GenBank/DDBJ databases">
        <authorList>
            <person name="Nowell W R."/>
        </authorList>
    </citation>
    <scope>NUCLEOTIDE SEQUENCE</scope>
</reference>
<name>A0A815Z2M3_9BILA</name>
<dbReference type="Proteomes" id="UP000681722">
    <property type="component" value="Unassembled WGS sequence"/>
</dbReference>
<sequence length="238" mass="26873">EGKVSLVRIKDGSRPIKQYSDVTIQLNDQSSCEPTARIISSSSDELDLLDLKKCKWKKGSSTTGVDAIETPKGVLIVIIDKNQSCVELLNRLRNYLIDDDLQNAEELSKAINASNYTRVAQLTKLLAQSSAKIQFTIDPHITNEQKPIAKPIKLKLTIESHLIEHCTNEKFDISIMPNTVIADLKRLIQKETKVEPEQQSFYCDREILDDNYVFGAQNRPILMDGSVLTLYITKPQKQ</sequence>
<dbReference type="Proteomes" id="UP000677228">
    <property type="component" value="Unassembled WGS sequence"/>
</dbReference>
<comment type="caution">
    <text evidence="2">The sequence shown here is derived from an EMBL/GenBank/DDBJ whole genome shotgun (WGS) entry which is preliminary data.</text>
</comment>
<dbReference type="InterPro" id="IPR029071">
    <property type="entry name" value="Ubiquitin-like_domsf"/>
</dbReference>
<dbReference type="CDD" id="cd17039">
    <property type="entry name" value="Ubl_ubiquitin_like"/>
    <property type="match status" value="1"/>
</dbReference>
<organism evidence="2 5">
    <name type="scientific">Didymodactylos carnosus</name>
    <dbReference type="NCBI Taxonomy" id="1234261"/>
    <lineage>
        <taxon>Eukaryota</taxon>
        <taxon>Metazoa</taxon>
        <taxon>Spiralia</taxon>
        <taxon>Gnathifera</taxon>
        <taxon>Rotifera</taxon>
        <taxon>Eurotatoria</taxon>
        <taxon>Bdelloidea</taxon>
        <taxon>Philodinida</taxon>
        <taxon>Philodinidae</taxon>
        <taxon>Didymodactylos</taxon>
    </lineage>
</organism>